<feature type="signal peptide" evidence="2">
    <location>
        <begin position="1"/>
        <end position="20"/>
    </location>
</feature>
<accession>A0ABD1NK59</accession>
<feature type="chain" id="PRO_5044802302" evidence="2">
    <location>
        <begin position="21"/>
        <end position="399"/>
    </location>
</feature>
<keyword evidence="2" id="KW-0732">Signal</keyword>
<sequence length="399" mass="45272">MGVFEFLCMALFVTLCGVVGESEIYRRWKEVKGFCFGYRVGGMRGRKTHFSSSERSFSSQVPHSLILFLWFLLASKPRFKRLLVRGCDEVEEGDECHPEVLRRLALDTTYPKLGLAHSEGTGHPEVLGRLALGTTYPKLGLAHSEPYPRSHRDSHRHLTSPITSRPHFRFSSWSFTPIGTTWLNVTHSHHDNHLFCDDNQLLCGGHRLWPLTSPITSPPQFRCLSRPLTPIGTTRLNVTHSHRDNDVLWPFTSPLTSPPSDVSPSPTLSLNGELGVEGLEDQRSEAASCPGGSESTFVDLVDEERLRNKSWIVAADKILQLEQQVRQSREETRQSREEAHQSREQNELLQRRFQSLFNVVLPLLPSDTQQLLQHQADLQPHNEDDQQTPPATGHYGDDY</sequence>
<evidence type="ECO:0000256" key="2">
    <source>
        <dbReference type="SAM" id="SignalP"/>
    </source>
</evidence>
<dbReference type="Proteomes" id="UP001603857">
    <property type="component" value="Unassembled WGS sequence"/>
</dbReference>
<reference evidence="3 4" key="1">
    <citation type="submission" date="2024-08" db="EMBL/GenBank/DDBJ databases">
        <title>Insights into the chromosomal genome structure of Flemingia macrophylla.</title>
        <authorList>
            <person name="Ding Y."/>
            <person name="Zhao Y."/>
            <person name="Bi W."/>
            <person name="Wu M."/>
            <person name="Zhao G."/>
            <person name="Gong Y."/>
            <person name="Li W."/>
            <person name="Zhang P."/>
        </authorList>
    </citation>
    <scope>NUCLEOTIDE SEQUENCE [LARGE SCALE GENOMIC DNA]</scope>
    <source>
        <strain evidence="3">DYQJB</strain>
        <tissue evidence="3">Leaf</tissue>
    </source>
</reference>
<organism evidence="3 4">
    <name type="scientific">Flemingia macrophylla</name>
    <dbReference type="NCBI Taxonomy" id="520843"/>
    <lineage>
        <taxon>Eukaryota</taxon>
        <taxon>Viridiplantae</taxon>
        <taxon>Streptophyta</taxon>
        <taxon>Embryophyta</taxon>
        <taxon>Tracheophyta</taxon>
        <taxon>Spermatophyta</taxon>
        <taxon>Magnoliopsida</taxon>
        <taxon>eudicotyledons</taxon>
        <taxon>Gunneridae</taxon>
        <taxon>Pentapetalae</taxon>
        <taxon>rosids</taxon>
        <taxon>fabids</taxon>
        <taxon>Fabales</taxon>
        <taxon>Fabaceae</taxon>
        <taxon>Papilionoideae</taxon>
        <taxon>50 kb inversion clade</taxon>
        <taxon>NPAAA clade</taxon>
        <taxon>indigoferoid/millettioid clade</taxon>
        <taxon>Phaseoleae</taxon>
        <taxon>Flemingia</taxon>
    </lineage>
</organism>
<gene>
    <name evidence="3" type="ORF">Fmac_002521</name>
</gene>
<protein>
    <submittedName>
        <fullName evidence="3">Uncharacterized protein</fullName>
    </submittedName>
</protein>
<proteinExistence type="predicted"/>
<name>A0ABD1NK59_9FABA</name>
<dbReference type="EMBL" id="JBGMDY010000001">
    <property type="protein sequence ID" value="KAL2348521.1"/>
    <property type="molecule type" value="Genomic_DNA"/>
</dbReference>
<keyword evidence="4" id="KW-1185">Reference proteome</keyword>
<evidence type="ECO:0000256" key="1">
    <source>
        <dbReference type="SAM" id="MobiDB-lite"/>
    </source>
</evidence>
<feature type="region of interest" description="Disordered" evidence="1">
    <location>
        <begin position="379"/>
        <end position="399"/>
    </location>
</feature>
<comment type="caution">
    <text evidence="3">The sequence shown here is derived from an EMBL/GenBank/DDBJ whole genome shotgun (WGS) entry which is preliminary data.</text>
</comment>
<dbReference type="AlphaFoldDB" id="A0ABD1NK59"/>
<evidence type="ECO:0000313" key="4">
    <source>
        <dbReference type="Proteomes" id="UP001603857"/>
    </source>
</evidence>
<evidence type="ECO:0000313" key="3">
    <source>
        <dbReference type="EMBL" id="KAL2348521.1"/>
    </source>
</evidence>